<protein>
    <submittedName>
        <fullName evidence="6">MerR family transcriptional regulator</fullName>
    </submittedName>
</protein>
<dbReference type="Gene3D" id="1.10.490.50">
    <property type="entry name" value="Antibiotic binding domain of TipA-like multidrug resistance regulators"/>
    <property type="match status" value="1"/>
</dbReference>
<evidence type="ECO:0000259" key="5">
    <source>
        <dbReference type="PROSITE" id="PS50937"/>
    </source>
</evidence>
<keyword evidence="7" id="KW-1185">Reference proteome</keyword>
<name>A0A8J2VN00_9BACL</name>
<dbReference type="PANTHER" id="PTHR30204">
    <property type="entry name" value="REDOX-CYCLING DRUG-SENSING TRANSCRIPTIONAL ACTIVATOR SOXR"/>
    <property type="match status" value="1"/>
</dbReference>
<dbReference type="InterPro" id="IPR036244">
    <property type="entry name" value="TipA-like_antibiotic-bd"/>
</dbReference>
<dbReference type="GO" id="GO:0003700">
    <property type="term" value="F:DNA-binding transcription factor activity"/>
    <property type="evidence" value="ECO:0007669"/>
    <property type="project" value="InterPro"/>
</dbReference>
<keyword evidence="1" id="KW-0805">Transcription regulation</keyword>
<dbReference type="InterPro" id="IPR000551">
    <property type="entry name" value="MerR-type_HTH_dom"/>
</dbReference>
<comment type="caution">
    <text evidence="6">The sequence shown here is derived from an EMBL/GenBank/DDBJ whole genome shotgun (WGS) entry which is preliminary data.</text>
</comment>
<gene>
    <name evidence="6" type="ORF">GCM10011391_10190</name>
</gene>
<dbReference type="GO" id="GO:0003677">
    <property type="term" value="F:DNA binding"/>
    <property type="evidence" value="ECO:0007669"/>
    <property type="project" value="UniProtKB-KW"/>
</dbReference>
<keyword evidence="2" id="KW-0238">DNA-binding</keyword>
<dbReference type="Pfam" id="PF13411">
    <property type="entry name" value="MerR_1"/>
    <property type="match status" value="1"/>
</dbReference>
<dbReference type="Pfam" id="PF07739">
    <property type="entry name" value="TipAS"/>
    <property type="match status" value="1"/>
</dbReference>
<dbReference type="SUPFAM" id="SSF46955">
    <property type="entry name" value="Putative DNA-binding domain"/>
    <property type="match status" value="1"/>
</dbReference>
<reference evidence="6" key="1">
    <citation type="journal article" date="2014" name="Int. J. Syst. Evol. Microbiol.">
        <title>Complete genome sequence of Corynebacterium casei LMG S-19264T (=DSM 44701T), isolated from a smear-ripened cheese.</title>
        <authorList>
            <consortium name="US DOE Joint Genome Institute (JGI-PGF)"/>
            <person name="Walter F."/>
            <person name="Albersmeier A."/>
            <person name="Kalinowski J."/>
            <person name="Ruckert C."/>
        </authorList>
    </citation>
    <scope>NUCLEOTIDE SEQUENCE</scope>
    <source>
        <strain evidence="6">CGMCC 1.15371</strain>
    </source>
</reference>
<evidence type="ECO:0000313" key="6">
    <source>
        <dbReference type="EMBL" id="GGE33482.1"/>
    </source>
</evidence>
<keyword evidence="4" id="KW-0804">Transcription</keyword>
<organism evidence="6 7">
    <name type="scientific">Pullulanibacillus camelliae</name>
    <dbReference type="NCBI Taxonomy" id="1707096"/>
    <lineage>
        <taxon>Bacteria</taxon>
        <taxon>Bacillati</taxon>
        <taxon>Bacillota</taxon>
        <taxon>Bacilli</taxon>
        <taxon>Bacillales</taxon>
        <taxon>Sporolactobacillaceae</taxon>
        <taxon>Pullulanibacillus</taxon>
    </lineage>
</organism>
<dbReference type="RefSeq" id="WP_188690082.1">
    <property type="nucleotide sequence ID" value="NZ_BMIR01000003.1"/>
</dbReference>
<dbReference type="Gene3D" id="1.10.1660.10">
    <property type="match status" value="1"/>
</dbReference>
<dbReference type="PANTHER" id="PTHR30204:SF90">
    <property type="entry name" value="HTH-TYPE TRANSCRIPTIONAL ACTIVATOR MTA"/>
    <property type="match status" value="1"/>
</dbReference>
<dbReference type="InterPro" id="IPR009061">
    <property type="entry name" value="DNA-bd_dom_put_sf"/>
</dbReference>
<reference evidence="6" key="2">
    <citation type="submission" date="2020-09" db="EMBL/GenBank/DDBJ databases">
        <authorList>
            <person name="Sun Q."/>
            <person name="Zhou Y."/>
        </authorList>
    </citation>
    <scope>NUCLEOTIDE SEQUENCE</scope>
    <source>
        <strain evidence="6">CGMCC 1.15371</strain>
    </source>
</reference>
<evidence type="ECO:0000256" key="3">
    <source>
        <dbReference type="ARBA" id="ARBA00023159"/>
    </source>
</evidence>
<dbReference type="SUPFAM" id="SSF89082">
    <property type="entry name" value="Antibiotic binding domain of TipA-like multidrug resistance regulators"/>
    <property type="match status" value="1"/>
</dbReference>
<evidence type="ECO:0000313" key="7">
    <source>
        <dbReference type="Proteomes" id="UP000628775"/>
    </source>
</evidence>
<feature type="domain" description="HTH merR-type" evidence="5">
    <location>
        <begin position="2"/>
        <end position="71"/>
    </location>
</feature>
<dbReference type="InterPro" id="IPR047057">
    <property type="entry name" value="MerR_fam"/>
</dbReference>
<accession>A0A8J2VN00</accession>
<dbReference type="Proteomes" id="UP000628775">
    <property type="component" value="Unassembled WGS sequence"/>
</dbReference>
<evidence type="ECO:0000256" key="2">
    <source>
        <dbReference type="ARBA" id="ARBA00023125"/>
    </source>
</evidence>
<dbReference type="AlphaFoldDB" id="A0A8J2VN00"/>
<evidence type="ECO:0000256" key="4">
    <source>
        <dbReference type="ARBA" id="ARBA00023163"/>
    </source>
</evidence>
<keyword evidence="3" id="KW-0010">Activator</keyword>
<evidence type="ECO:0000256" key="1">
    <source>
        <dbReference type="ARBA" id="ARBA00023015"/>
    </source>
</evidence>
<dbReference type="SMART" id="SM00422">
    <property type="entry name" value="HTH_MERR"/>
    <property type="match status" value="1"/>
</dbReference>
<dbReference type="InterPro" id="IPR012925">
    <property type="entry name" value="TipAS_dom"/>
</dbReference>
<dbReference type="EMBL" id="BMIR01000003">
    <property type="protein sequence ID" value="GGE33482.1"/>
    <property type="molecule type" value="Genomic_DNA"/>
</dbReference>
<proteinExistence type="predicted"/>
<dbReference type="CDD" id="cd01106">
    <property type="entry name" value="HTH_TipAL-Mta"/>
    <property type="match status" value="1"/>
</dbReference>
<sequence>MLYTVKELSRLANVTVKTLHHYHKISLLIPCQLSDAGYRLYGQHELERLQHILFYRALDFPLKEIKHLLDNEPDRLSLLTKQRTLLLQRLNRTKQLVQTIEKSITFIKKGEAMEPQTLFDGFNSEEEWRDALKEQNTYLKETYNVDLLKDEQSIDVQEMNSSAQEATHFLKNMAEAMIDQQKVNEKSVRTLIGNHIDFLNAHGHQVDPSAFAQQCRFFLQDDFHRTMLEEQQPDLAYYLCIAAEAFAEKV</sequence>
<dbReference type="PROSITE" id="PS50937">
    <property type="entry name" value="HTH_MERR_2"/>
    <property type="match status" value="1"/>
</dbReference>